<dbReference type="NCBIfam" id="NF007214">
    <property type="entry name" value="PRK09636.1"/>
    <property type="match status" value="1"/>
</dbReference>
<name>A0ABW7WXM3_9NOCA</name>
<dbReference type="SUPFAM" id="SSF88946">
    <property type="entry name" value="Sigma2 domain of RNA polymerase sigma factors"/>
    <property type="match status" value="1"/>
</dbReference>
<dbReference type="InterPro" id="IPR036388">
    <property type="entry name" value="WH-like_DNA-bd_sf"/>
</dbReference>
<reference evidence="9 10" key="1">
    <citation type="submission" date="2024-10" db="EMBL/GenBank/DDBJ databases">
        <title>The Natural Products Discovery Center: Release of the First 8490 Sequenced Strains for Exploring Actinobacteria Biosynthetic Diversity.</title>
        <authorList>
            <person name="Kalkreuter E."/>
            <person name="Kautsar S.A."/>
            <person name="Yang D."/>
            <person name="Bader C.D."/>
            <person name="Teijaro C.N."/>
            <person name="Fluegel L."/>
            <person name="Davis C.M."/>
            <person name="Simpson J.R."/>
            <person name="Lauterbach L."/>
            <person name="Steele A.D."/>
            <person name="Gui C."/>
            <person name="Meng S."/>
            <person name="Li G."/>
            <person name="Viehrig K."/>
            <person name="Ye F."/>
            <person name="Su P."/>
            <person name="Kiefer A.F."/>
            <person name="Nichols A."/>
            <person name="Cepeda A.J."/>
            <person name="Yan W."/>
            <person name="Fan B."/>
            <person name="Jiang Y."/>
            <person name="Adhikari A."/>
            <person name="Zheng C.-J."/>
            <person name="Schuster L."/>
            <person name="Cowan T.M."/>
            <person name="Smanski M.J."/>
            <person name="Chevrette M.G."/>
            <person name="De Carvalho L.P.S."/>
            <person name="Shen B."/>
        </authorList>
    </citation>
    <scope>NUCLEOTIDE SEQUENCE [LARGE SCALE GENOMIC DNA]</scope>
    <source>
        <strain evidence="9 10">NPDC019275</strain>
    </source>
</reference>
<accession>A0ABW7WXM3</accession>
<dbReference type="InterPro" id="IPR052704">
    <property type="entry name" value="ECF_Sigma-70_Domain"/>
</dbReference>
<dbReference type="InterPro" id="IPR007627">
    <property type="entry name" value="RNA_pol_sigma70_r2"/>
</dbReference>
<evidence type="ECO:0000256" key="2">
    <source>
        <dbReference type="ARBA" id="ARBA00011344"/>
    </source>
</evidence>
<keyword evidence="4" id="KW-0731">Sigma factor</keyword>
<evidence type="ECO:0000256" key="3">
    <source>
        <dbReference type="ARBA" id="ARBA00023015"/>
    </source>
</evidence>
<dbReference type="NCBIfam" id="TIGR02937">
    <property type="entry name" value="sigma70-ECF"/>
    <property type="match status" value="1"/>
</dbReference>
<comment type="similarity">
    <text evidence="1">Belongs to the sigma-70 factor family. ECF subfamily.</text>
</comment>
<evidence type="ECO:0000313" key="9">
    <source>
        <dbReference type="EMBL" id="MFI2473590.1"/>
    </source>
</evidence>
<dbReference type="SUPFAM" id="SSF88659">
    <property type="entry name" value="Sigma3 and sigma4 domains of RNA polymerase sigma factors"/>
    <property type="match status" value="1"/>
</dbReference>
<sequence>MVSALIADLFESHRGHLLSVAYRLTGSVGDAEDAVQESWLRLAGTHQSEIDDLRDWLTATVSRICLDHLRTTATRRETYVGQWLPEPIVTGVAPSGRPDPLESVVRGAEYRMAAMVALDGLTPPQRVAFVLHDGLAVPFEEIAEILGVSTDDVRLLATQAREAVAGAPSAVADAEHEAAVRRLLAALAADDVDAVAKALHPEAVLIGDANGTTSTVVKIVGGAERIARFMLELVHTYGIGASEQAATRYEFATVNGQLGLVMNLDSETEEQDWHPARVVGFTVRDELVWGTYDHANPAKLTGVRLS</sequence>
<dbReference type="PANTHER" id="PTHR30173:SF36">
    <property type="entry name" value="ECF RNA POLYMERASE SIGMA FACTOR SIGJ"/>
    <property type="match status" value="1"/>
</dbReference>
<proteinExistence type="inferred from homology"/>
<dbReference type="Gene3D" id="1.10.1740.10">
    <property type="match status" value="1"/>
</dbReference>
<organism evidence="9 10">
    <name type="scientific">Nocardia xishanensis</name>
    <dbReference type="NCBI Taxonomy" id="238964"/>
    <lineage>
        <taxon>Bacteria</taxon>
        <taxon>Bacillati</taxon>
        <taxon>Actinomycetota</taxon>
        <taxon>Actinomycetes</taxon>
        <taxon>Mycobacteriales</taxon>
        <taxon>Nocardiaceae</taxon>
        <taxon>Nocardia</taxon>
    </lineage>
</organism>
<dbReference type="InterPro" id="IPR013324">
    <property type="entry name" value="RNA_pol_sigma_r3/r4-like"/>
</dbReference>
<dbReference type="Pfam" id="PF08281">
    <property type="entry name" value="Sigma70_r4_2"/>
    <property type="match status" value="1"/>
</dbReference>
<dbReference type="InterPro" id="IPR014284">
    <property type="entry name" value="RNA_pol_sigma-70_dom"/>
</dbReference>
<evidence type="ECO:0000313" key="10">
    <source>
        <dbReference type="Proteomes" id="UP001611415"/>
    </source>
</evidence>
<dbReference type="InterPro" id="IPR032710">
    <property type="entry name" value="NTF2-like_dom_sf"/>
</dbReference>
<evidence type="ECO:0000256" key="5">
    <source>
        <dbReference type="ARBA" id="ARBA00023125"/>
    </source>
</evidence>
<evidence type="ECO:0000256" key="1">
    <source>
        <dbReference type="ARBA" id="ARBA00010641"/>
    </source>
</evidence>
<comment type="subunit">
    <text evidence="2">Interacts transiently with the RNA polymerase catalytic core formed by RpoA, RpoB, RpoC and RpoZ (2 alpha, 1 beta, 1 beta' and 1 omega subunit) to form the RNA polymerase holoenzyme that can initiate transcription.</text>
</comment>
<comment type="caution">
    <text evidence="9">The sequence shown here is derived from an EMBL/GenBank/DDBJ whole genome shotgun (WGS) entry which is preliminary data.</text>
</comment>
<dbReference type="Gene3D" id="1.10.10.10">
    <property type="entry name" value="Winged helix-like DNA-binding domain superfamily/Winged helix DNA-binding domain"/>
    <property type="match status" value="1"/>
</dbReference>
<keyword evidence="3" id="KW-0805">Transcription regulation</keyword>
<feature type="domain" description="RNA polymerase sigma-70 region 2" evidence="7">
    <location>
        <begin position="9"/>
        <end position="72"/>
    </location>
</feature>
<dbReference type="InterPro" id="IPR013249">
    <property type="entry name" value="RNA_pol_sigma70_r4_t2"/>
</dbReference>
<evidence type="ECO:0000256" key="4">
    <source>
        <dbReference type="ARBA" id="ARBA00023082"/>
    </source>
</evidence>
<dbReference type="RefSeq" id="WP_397092272.1">
    <property type="nucleotide sequence ID" value="NZ_JBIRYO010000005.1"/>
</dbReference>
<evidence type="ECO:0000259" key="7">
    <source>
        <dbReference type="Pfam" id="PF04542"/>
    </source>
</evidence>
<dbReference type="Pfam" id="PF04542">
    <property type="entry name" value="Sigma70_r2"/>
    <property type="match status" value="1"/>
</dbReference>
<dbReference type="Proteomes" id="UP001611415">
    <property type="component" value="Unassembled WGS sequence"/>
</dbReference>
<feature type="domain" description="RNA polymerase sigma factor 70 region 4 type 2" evidence="8">
    <location>
        <begin position="113"/>
        <end position="163"/>
    </location>
</feature>
<keyword evidence="10" id="KW-1185">Reference proteome</keyword>
<keyword evidence="5" id="KW-0238">DNA-binding</keyword>
<dbReference type="InterPro" id="IPR013325">
    <property type="entry name" value="RNA_pol_sigma_r2"/>
</dbReference>
<evidence type="ECO:0000259" key="8">
    <source>
        <dbReference type="Pfam" id="PF08281"/>
    </source>
</evidence>
<keyword evidence="6" id="KW-0804">Transcription</keyword>
<dbReference type="PANTHER" id="PTHR30173">
    <property type="entry name" value="SIGMA 19 FACTOR"/>
    <property type="match status" value="1"/>
</dbReference>
<evidence type="ECO:0000256" key="6">
    <source>
        <dbReference type="ARBA" id="ARBA00023163"/>
    </source>
</evidence>
<dbReference type="SUPFAM" id="SSF54427">
    <property type="entry name" value="NTF2-like"/>
    <property type="match status" value="1"/>
</dbReference>
<protein>
    <submittedName>
        <fullName evidence="9">RNA polymerase sigma factor SigJ</fullName>
    </submittedName>
</protein>
<dbReference type="EMBL" id="JBIRYO010000005">
    <property type="protein sequence ID" value="MFI2473590.1"/>
    <property type="molecule type" value="Genomic_DNA"/>
</dbReference>
<dbReference type="Gene3D" id="3.10.450.50">
    <property type="match status" value="1"/>
</dbReference>
<gene>
    <name evidence="9" type="primary">sigJ</name>
    <name evidence="9" type="ORF">ACH49W_09450</name>
</gene>